<dbReference type="EMBL" id="EQ973817">
    <property type="protein sequence ID" value="EEF45018.1"/>
    <property type="molecule type" value="Genomic_DNA"/>
</dbReference>
<reference evidence="2" key="1">
    <citation type="journal article" date="2010" name="Nat. Biotechnol.">
        <title>Draft genome sequence of the oilseed species Ricinus communis.</title>
        <authorList>
            <person name="Chan A.P."/>
            <person name="Crabtree J."/>
            <person name="Zhao Q."/>
            <person name="Lorenzi H."/>
            <person name="Orvis J."/>
            <person name="Puiu D."/>
            <person name="Melake-Berhan A."/>
            <person name="Jones K.M."/>
            <person name="Redman J."/>
            <person name="Chen G."/>
            <person name="Cahoon E.B."/>
            <person name="Gedil M."/>
            <person name="Stanke M."/>
            <person name="Haas B.J."/>
            <person name="Wortman J.R."/>
            <person name="Fraser-Liggett C.M."/>
            <person name="Ravel J."/>
            <person name="Rabinowicz P.D."/>
        </authorList>
    </citation>
    <scope>NUCLEOTIDE SEQUENCE [LARGE SCALE GENOMIC DNA]</scope>
    <source>
        <strain evidence="2">cv. Hale</strain>
    </source>
</reference>
<dbReference type="AlphaFoldDB" id="B9RUN1"/>
<sequence>MTALPGTPMDIKCHSLLYVASGASVVTVDLRTMQKVITAAIYLPKLYSFGFLPSKSLICTGGDGKAMLWDIRRNQATPKPEPIAKLDGHTGSVTLLQMDPYKIVTGGPEDLYINTWEADALLMMGVLALGVQPWQ</sequence>
<proteinExistence type="predicted"/>
<dbReference type="eggNOG" id="ENOG502RX8P">
    <property type="taxonomic scope" value="Eukaryota"/>
</dbReference>
<dbReference type="STRING" id="3988.B9RUN1"/>
<evidence type="ECO:0000313" key="1">
    <source>
        <dbReference type="EMBL" id="EEF45018.1"/>
    </source>
</evidence>
<dbReference type="InterPro" id="IPR015943">
    <property type="entry name" value="WD40/YVTN_repeat-like_dom_sf"/>
</dbReference>
<protein>
    <submittedName>
        <fullName evidence="1">Uncharacterized protein</fullName>
    </submittedName>
</protein>
<name>B9RUN1_RICCO</name>
<gene>
    <name evidence="1" type="ORF">RCOM_0855060</name>
</gene>
<dbReference type="SUPFAM" id="SSF50978">
    <property type="entry name" value="WD40 repeat-like"/>
    <property type="match status" value="1"/>
</dbReference>
<evidence type="ECO:0000313" key="2">
    <source>
        <dbReference type="Proteomes" id="UP000008311"/>
    </source>
</evidence>
<dbReference type="InterPro" id="IPR036322">
    <property type="entry name" value="WD40_repeat_dom_sf"/>
</dbReference>
<dbReference type="Gene3D" id="2.130.10.10">
    <property type="entry name" value="YVTN repeat-like/Quinoprotein amine dehydrogenase"/>
    <property type="match status" value="1"/>
</dbReference>
<dbReference type="Proteomes" id="UP000008311">
    <property type="component" value="Unassembled WGS sequence"/>
</dbReference>
<accession>B9RUN1</accession>
<organism evidence="1 2">
    <name type="scientific">Ricinus communis</name>
    <name type="common">Castor bean</name>
    <dbReference type="NCBI Taxonomy" id="3988"/>
    <lineage>
        <taxon>Eukaryota</taxon>
        <taxon>Viridiplantae</taxon>
        <taxon>Streptophyta</taxon>
        <taxon>Embryophyta</taxon>
        <taxon>Tracheophyta</taxon>
        <taxon>Spermatophyta</taxon>
        <taxon>Magnoliopsida</taxon>
        <taxon>eudicotyledons</taxon>
        <taxon>Gunneridae</taxon>
        <taxon>Pentapetalae</taxon>
        <taxon>rosids</taxon>
        <taxon>fabids</taxon>
        <taxon>Malpighiales</taxon>
        <taxon>Euphorbiaceae</taxon>
        <taxon>Acalyphoideae</taxon>
        <taxon>Acalypheae</taxon>
        <taxon>Ricinus</taxon>
    </lineage>
</organism>
<dbReference type="InParanoid" id="B9RUN1"/>
<keyword evidence="2" id="KW-1185">Reference proteome</keyword>